<evidence type="ECO:0000313" key="4">
    <source>
        <dbReference type="RefSeq" id="XP_014012141.2"/>
    </source>
</evidence>
<feature type="domain" description="PiggyBac transposable element-derived protein" evidence="2">
    <location>
        <begin position="165"/>
        <end position="536"/>
    </location>
</feature>
<dbReference type="PANTHER" id="PTHR46599">
    <property type="entry name" value="PIGGYBAC TRANSPOSABLE ELEMENT-DERIVED PROTEIN 4"/>
    <property type="match status" value="1"/>
</dbReference>
<dbReference type="RefSeq" id="XP_014012141.2">
    <property type="nucleotide sequence ID" value="XM_014156666.2"/>
</dbReference>
<dbReference type="PANTHER" id="PTHR46599:SF3">
    <property type="entry name" value="PIGGYBAC TRANSPOSABLE ELEMENT-DERIVED PROTEIN 4"/>
    <property type="match status" value="1"/>
</dbReference>
<reference evidence="4" key="1">
    <citation type="submission" date="2025-08" db="UniProtKB">
        <authorList>
            <consortium name="RefSeq"/>
        </authorList>
    </citation>
    <scope>IDENTIFICATION</scope>
</reference>
<dbReference type="Proteomes" id="UP001652741">
    <property type="component" value="Chromosome ssa18"/>
</dbReference>
<gene>
    <name evidence="4" type="primary">LOC106578081</name>
</gene>
<feature type="compositionally biased region" description="Polar residues" evidence="1">
    <location>
        <begin position="81"/>
        <end position="104"/>
    </location>
</feature>
<accession>A0A1S3NAK3</accession>
<evidence type="ECO:0000259" key="2">
    <source>
        <dbReference type="Pfam" id="PF13843"/>
    </source>
</evidence>
<protein>
    <submittedName>
        <fullName evidence="4">PiggyBac transposable element-derived protein 4</fullName>
    </submittedName>
</protein>
<dbReference type="GeneID" id="106578081"/>
<dbReference type="Pfam" id="PF13843">
    <property type="entry name" value="DDE_Tnp_1_7"/>
    <property type="match status" value="1"/>
</dbReference>
<proteinExistence type="predicted"/>
<keyword evidence="3" id="KW-1185">Reference proteome</keyword>
<evidence type="ECO:0000256" key="1">
    <source>
        <dbReference type="SAM" id="MobiDB-lite"/>
    </source>
</evidence>
<feature type="compositionally biased region" description="Acidic residues" evidence="1">
    <location>
        <begin position="43"/>
        <end position="56"/>
    </location>
</feature>
<dbReference type="AlphaFoldDB" id="A0A1S3NAK3"/>
<sequence>MATTSGKATSKFTHLDENIAEMDWESDIELMDEDSMSEYSFDSSEEEMFLEGEDPLLDQCRDSDDLWEPPPKKPHSSPSHTDSNIGSGSSSLTPAAVSGSTPTRPSRGVMSPDQKRRRASVPAATSTEGEDRWRTVLEDDVEPLPPTFRPKRQPGPQLDMTGKYSPLHLFQMFFSLSVLDLLVSNTNKYGAKKQAGKKETWKPISVQELYCYISLVIYMGVVKLKTLKDYWRSSRLYQLPFPTTIMSCKRFLTVSRALHISDPQADDNNEKKKGTASFDRLCKIKPLYSSIVEACKTHFQPAQNLSIDERMVASKSRIGIKQYMPNKPTRWGYKLFVLADSACAYTWNFFVYEGKSISATGMGLGYDSVMKLLEFPLLGKGYKLFVDNFYTSPTLFTDLRKLKVWSCGTIRPNGVGFPKTKVNDMPKRAERGTMRWIRKDDLLFVKWMDAREVVMCSSIHKSYSGDHIGRRAKDANGTWTKKAVPVPAAVKDYNKSMGGVDLSDALIGYYNVLHKTMKWYKTLFYHFIDIAVVNAFILQKEMARICGKTPMTQLAFRELLIQELADYGTKSTAAPSVPSTSVPSTSVPSTSVPSTSVPSTSVPSTPASSDVHLPKYITADLNVPRGQKGSVGRLRCALCHKKSPITCTTCAVTLCFTTERDCYGSWHQQLNLV</sequence>
<name>A0A1S3NAK3_SALSA</name>
<evidence type="ECO:0000313" key="3">
    <source>
        <dbReference type="Proteomes" id="UP001652741"/>
    </source>
</evidence>
<dbReference type="KEGG" id="sasa:106578081"/>
<organism evidence="3 4">
    <name type="scientific">Salmo salar</name>
    <name type="common">Atlantic salmon</name>
    <dbReference type="NCBI Taxonomy" id="8030"/>
    <lineage>
        <taxon>Eukaryota</taxon>
        <taxon>Metazoa</taxon>
        <taxon>Chordata</taxon>
        <taxon>Craniata</taxon>
        <taxon>Vertebrata</taxon>
        <taxon>Euteleostomi</taxon>
        <taxon>Actinopterygii</taxon>
        <taxon>Neopterygii</taxon>
        <taxon>Teleostei</taxon>
        <taxon>Protacanthopterygii</taxon>
        <taxon>Salmoniformes</taxon>
        <taxon>Salmonidae</taxon>
        <taxon>Salmoninae</taxon>
        <taxon>Salmo</taxon>
    </lineage>
</organism>
<feature type="region of interest" description="Disordered" evidence="1">
    <location>
        <begin position="571"/>
        <end position="609"/>
    </location>
</feature>
<feature type="region of interest" description="Disordered" evidence="1">
    <location>
        <begin position="35"/>
        <end position="134"/>
    </location>
</feature>
<dbReference type="InterPro" id="IPR029526">
    <property type="entry name" value="PGBD"/>
</dbReference>